<feature type="transmembrane region" description="Helical" evidence="3">
    <location>
        <begin position="870"/>
        <end position="893"/>
    </location>
</feature>
<dbReference type="GO" id="GO:0005743">
    <property type="term" value="C:mitochondrial inner membrane"/>
    <property type="evidence" value="ECO:0007669"/>
    <property type="project" value="InterPro"/>
</dbReference>
<keyword evidence="3" id="KW-1133">Transmembrane helix</keyword>
<evidence type="ECO:0000256" key="2">
    <source>
        <dbReference type="SAM" id="MobiDB-lite"/>
    </source>
</evidence>
<sequence length="937" mass="105047">MLRQILDALISLQPPTVASQSGYNFSYFESSEPAKLASSDPWPSGNPIRTPFSSKQVAIFGNLQINWGKSRKRCPTRLVLIQRNNHDLNHWSVGYMEYRLTFRKSRRMEYLPPLQSADDGVAVNGSPQATTSTDIEGMRVKPSQSLEGEDHSEGLVQSLHEAARIFELAIKEQVSLSKISWFSAAWLGVDKNAWVKTLSYQASVYSLLQAASEISSRGDGRDRDINLVVQRSLLRQSTPFESLIRDKLSANQPDAFEWFWSEQVPVAVTSFVNHLEGDARFAAATAVCGKSRSYGSGNISAISLLMLALTCIAAITKLGPAKVSCPQFFSMIPETTGRLMDMVVDFLPIRQAYHSMKDIGLRREFLVHFGPRAAACRVNNDLNSEEVIFWVNLVQKQLQQAIDREKIWSRLTTSESIEVLERDLAIFGFFIALGRRTKSFLSASGFDVIDDPLEGFIRYLIGGSVLYYPQLSSISSYQLYVEVVCEELDWLPFYPGNVGTQKLSHGHKSKREGPPNAEAIPKVIDVCSYWIQSFIKYSKWLDKPSNIKAAKFLSRGHNKLMECMEGLGILRDDMLESNNKSSIEKIASKTYLPTDKESDAFDKALESVEEALIRLEKLLQELHLSSSGSGKEHLKAACSDLEKMRKLKKEAEFLEASFRAKAASLQQGDGDRHSQSSTSDQQQYLKGKSRKSAKVELDKSNRVLNKSYGLWSFFIRPPAGKPGPESTMDGFENEGVEQTTTDIDVAESESNEIRRFELLRNELIELENRVQRSADQSENDVEFKVTDAGDSYQDDARGAQLVQVQKKESIIEKSFVKLKEASTDVWQGTQLLAIDVAASMELLRRVLRGDELTEKEKKAFRRTMTDLASVVPIGVLMLLPVTAVGHAAMLAAIQRYIPALIPSTYGPERLDLLRQLEKVKEMETCEENPTENAEELA</sequence>
<dbReference type="AlphaFoldDB" id="A0A6A1WBA6"/>
<dbReference type="EMBL" id="RXIC02000020">
    <property type="protein sequence ID" value="KAB1222481.1"/>
    <property type="molecule type" value="Genomic_DNA"/>
</dbReference>
<dbReference type="PANTHER" id="PTHR14009:SF9">
    <property type="entry name" value="LETM1-LIKE PROTEIN"/>
    <property type="match status" value="1"/>
</dbReference>
<keyword evidence="3" id="KW-0812">Transmembrane</keyword>
<feature type="compositionally biased region" description="Polar residues" evidence="2">
    <location>
        <begin position="675"/>
        <end position="684"/>
    </location>
</feature>
<dbReference type="OrthoDB" id="275278at2759"/>
<keyword evidence="5" id="KW-1185">Reference proteome</keyword>
<reference evidence="4 5" key="1">
    <citation type="journal article" date="2019" name="Plant Biotechnol. J.">
        <title>The red bayberry genome and genetic basis of sex determination.</title>
        <authorList>
            <person name="Jia H.M."/>
            <person name="Jia H.J."/>
            <person name="Cai Q.L."/>
            <person name="Wang Y."/>
            <person name="Zhao H.B."/>
            <person name="Yang W.F."/>
            <person name="Wang G.Y."/>
            <person name="Li Y.H."/>
            <person name="Zhan D.L."/>
            <person name="Shen Y.T."/>
            <person name="Niu Q.F."/>
            <person name="Chang L."/>
            <person name="Qiu J."/>
            <person name="Zhao L."/>
            <person name="Xie H.B."/>
            <person name="Fu W.Y."/>
            <person name="Jin J."/>
            <person name="Li X.W."/>
            <person name="Jiao Y."/>
            <person name="Zhou C.C."/>
            <person name="Tu T."/>
            <person name="Chai C.Y."/>
            <person name="Gao J.L."/>
            <person name="Fan L.J."/>
            <person name="van de Weg E."/>
            <person name="Wang J.Y."/>
            <person name="Gao Z.S."/>
        </authorList>
    </citation>
    <scope>NUCLEOTIDE SEQUENCE [LARGE SCALE GENOMIC DNA]</scope>
    <source>
        <tissue evidence="4">Leaves</tissue>
    </source>
</reference>
<evidence type="ECO:0000256" key="1">
    <source>
        <dbReference type="SAM" id="Coils"/>
    </source>
</evidence>
<feature type="coiled-coil region" evidence="1">
    <location>
        <begin position="749"/>
        <end position="776"/>
    </location>
</feature>
<name>A0A6A1WBA6_9ROSI</name>
<feature type="region of interest" description="Disordered" evidence="2">
    <location>
        <begin position="664"/>
        <end position="693"/>
    </location>
</feature>
<keyword evidence="1" id="KW-0175">Coiled coil</keyword>
<dbReference type="PANTHER" id="PTHR14009">
    <property type="entry name" value="LEUCINE ZIPPER-EF-HAND CONTAINING TRANSMEMBRANE PROTEIN"/>
    <property type="match status" value="1"/>
</dbReference>
<evidence type="ECO:0000256" key="3">
    <source>
        <dbReference type="SAM" id="Phobius"/>
    </source>
</evidence>
<organism evidence="4 5">
    <name type="scientific">Morella rubra</name>
    <name type="common">Chinese bayberry</name>
    <dbReference type="NCBI Taxonomy" id="262757"/>
    <lineage>
        <taxon>Eukaryota</taxon>
        <taxon>Viridiplantae</taxon>
        <taxon>Streptophyta</taxon>
        <taxon>Embryophyta</taxon>
        <taxon>Tracheophyta</taxon>
        <taxon>Spermatophyta</taxon>
        <taxon>Magnoliopsida</taxon>
        <taxon>eudicotyledons</taxon>
        <taxon>Gunneridae</taxon>
        <taxon>Pentapetalae</taxon>
        <taxon>rosids</taxon>
        <taxon>fabids</taxon>
        <taxon>Fagales</taxon>
        <taxon>Myricaceae</taxon>
        <taxon>Morella</taxon>
    </lineage>
</organism>
<proteinExistence type="predicted"/>
<dbReference type="InterPro" id="IPR044202">
    <property type="entry name" value="LETM1/MDM38-like"/>
</dbReference>
<dbReference type="Proteomes" id="UP000516437">
    <property type="component" value="Chromosome 2"/>
</dbReference>
<keyword evidence="3" id="KW-0472">Membrane</keyword>
<dbReference type="GO" id="GO:0030003">
    <property type="term" value="P:intracellular monoatomic cation homeostasis"/>
    <property type="evidence" value="ECO:0007669"/>
    <property type="project" value="TreeGrafter"/>
</dbReference>
<accession>A0A6A1WBA6</accession>
<evidence type="ECO:0000313" key="4">
    <source>
        <dbReference type="EMBL" id="KAB1222481.1"/>
    </source>
</evidence>
<comment type="caution">
    <text evidence="4">The sequence shown here is derived from an EMBL/GenBank/DDBJ whole genome shotgun (WGS) entry which is preliminary data.</text>
</comment>
<protein>
    <submittedName>
        <fullName evidence="4">LETM1 and EF-hand domain-containing protein anon-60Da, mitochondrial</fullName>
    </submittedName>
</protein>
<evidence type="ECO:0000313" key="5">
    <source>
        <dbReference type="Proteomes" id="UP000516437"/>
    </source>
</evidence>
<gene>
    <name evidence="4" type="ORF">CJ030_MR2G027651</name>
</gene>